<reference evidence="2 3" key="1">
    <citation type="submission" date="2021-01" db="EMBL/GenBank/DDBJ databases">
        <title>Belnapia mucosa sp. nov. and Belnapia arida sp. nov., isolated from the Tabernas Desert (Almeria, Spain).</title>
        <authorList>
            <person name="Molina-Menor E."/>
            <person name="Vidal-Verdu A."/>
            <person name="Calonge A."/>
            <person name="Satari L."/>
            <person name="Pereto J."/>
            <person name="Porcar M."/>
        </authorList>
    </citation>
    <scope>NUCLEOTIDE SEQUENCE [LARGE SCALE GENOMIC DNA]</scope>
    <source>
        <strain evidence="2 3">T18</strain>
    </source>
</reference>
<keyword evidence="3" id="KW-1185">Reference proteome</keyword>
<keyword evidence="2" id="KW-0378">Hydrolase</keyword>
<sequence length="247" mass="26572">MLVATYNVHRGRDAAGLRDSRTRIQAVIAEIAPDLIALQEAQNYLRRGAPMLDLGLLARTLDLHPLPIAERPGHPGWRSNVVLARPHVRLRGAPVALRLGGLEPRGAVMAELEAGWGPFRLVATHLSLGAERRRLQARALLEAIAAGPEMPTLLMGDLNEWHPGHSVLGVLAPLFGTPPRAPTFPAFHPVGSLDRIMAHPPGLVAAVEVHDTPLARRASDHLPLKAVLNRVATAPAPPSRRSSPVPH</sequence>
<protein>
    <submittedName>
        <fullName evidence="2">Endonuclease/exonuclease/phosphatase family protein</fullName>
    </submittedName>
</protein>
<evidence type="ECO:0000259" key="1">
    <source>
        <dbReference type="Pfam" id="PF03372"/>
    </source>
</evidence>
<keyword evidence="2" id="KW-0255">Endonuclease</keyword>
<dbReference type="GO" id="GO:0004519">
    <property type="term" value="F:endonuclease activity"/>
    <property type="evidence" value="ECO:0007669"/>
    <property type="project" value="UniProtKB-KW"/>
</dbReference>
<accession>A0ABS1TXH6</accession>
<name>A0ABS1TXH6_9PROT</name>
<dbReference type="InterPro" id="IPR051916">
    <property type="entry name" value="GPI-anchor_lipid_remodeler"/>
</dbReference>
<dbReference type="EMBL" id="JAETWB010000001">
    <property type="protein sequence ID" value="MBL6077150.1"/>
    <property type="molecule type" value="Genomic_DNA"/>
</dbReference>
<comment type="caution">
    <text evidence="2">The sequence shown here is derived from an EMBL/GenBank/DDBJ whole genome shotgun (WGS) entry which is preliminary data.</text>
</comment>
<dbReference type="Pfam" id="PF03372">
    <property type="entry name" value="Exo_endo_phos"/>
    <property type="match status" value="1"/>
</dbReference>
<gene>
    <name evidence="2" type="ORF">JMJ56_03970</name>
</gene>
<evidence type="ECO:0000313" key="2">
    <source>
        <dbReference type="EMBL" id="MBL6077150.1"/>
    </source>
</evidence>
<dbReference type="Proteomes" id="UP000660885">
    <property type="component" value="Unassembled WGS sequence"/>
</dbReference>
<keyword evidence="2" id="KW-0540">Nuclease</keyword>
<dbReference type="Gene3D" id="3.60.10.10">
    <property type="entry name" value="Endonuclease/exonuclease/phosphatase"/>
    <property type="match status" value="1"/>
</dbReference>
<dbReference type="RefSeq" id="WP_202830282.1">
    <property type="nucleotide sequence ID" value="NZ_JAETWB010000001.1"/>
</dbReference>
<evidence type="ECO:0000313" key="3">
    <source>
        <dbReference type="Proteomes" id="UP000660885"/>
    </source>
</evidence>
<dbReference type="InterPro" id="IPR005135">
    <property type="entry name" value="Endo/exonuclease/phosphatase"/>
</dbReference>
<dbReference type="InterPro" id="IPR036691">
    <property type="entry name" value="Endo/exonu/phosph_ase_sf"/>
</dbReference>
<dbReference type="PANTHER" id="PTHR14859:SF15">
    <property type="entry name" value="ENDONUCLEASE_EXONUCLEASE_PHOSPHATASE DOMAIN-CONTAINING PROTEIN"/>
    <property type="match status" value="1"/>
</dbReference>
<organism evidence="2 3">
    <name type="scientific">Belnapia arida</name>
    <dbReference type="NCBI Taxonomy" id="2804533"/>
    <lineage>
        <taxon>Bacteria</taxon>
        <taxon>Pseudomonadati</taxon>
        <taxon>Pseudomonadota</taxon>
        <taxon>Alphaproteobacteria</taxon>
        <taxon>Acetobacterales</taxon>
        <taxon>Roseomonadaceae</taxon>
        <taxon>Belnapia</taxon>
    </lineage>
</organism>
<dbReference type="PANTHER" id="PTHR14859">
    <property type="entry name" value="CALCOFLUOR WHITE HYPERSENSITIVE PROTEIN PRECURSOR"/>
    <property type="match status" value="1"/>
</dbReference>
<proteinExistence type="predicted"/>
<feature type="domain" description="Endonuclease/exonuclease/phosphatase" evidence="1">
    <location>
        <begin position="4"/>
        <end position="221"/>
    </location>
</feature>
<dbReference type="SUPFAM" id="SSF56219">
    <property type="entry name" value="DNase I-like"/>
    <property type="match status" value="1"/>
</dbReference>